<evidence type="ECO:0000256" key="9">
    <source>
        <dbReference type="ARBA" id="ARBA00023235"/>
    </source>
</evidence>
<protein>
    <recommendedName>
        <fullName evidence="6">UDP-glucose 4-epimerase</fullName>
        <ecNumber evidence="5">5.1.3.2</ecNumber>
    </recommendedName>
    <alternativeName>
        <fullName evidence="11">Galactowaldenase</fullName>
    </alternativeName>
    <alternativeName>
        <fullName evidence="10">UDP-galactose 4-epimerase</fullName>
    </alternativeName>
</protein>
<evidence type="ECO:0000256" key="3">
    <source>
        <dbReference type="ARBA" id="ARBA00004947"/>
    </source>
</evidence>
<evidence type="ECO:0000256" key="7">
    <source>
        <dbReference type="ARBA" id="ARBA00023027"/>
    </source>
</evidence>
<evidence type="ECO:0000256" key="10">
    <source>
        <dbReference type="ARBA" id="ARBA00031367"/>
    </source>
</evidence>
<dbReference type="CDD" id="cd05265">
    <property type="entry name" value="SDR_a1"/>
    <property type="match status" value="1"/>
</dbReference>
<dbReference type="InterPro" id="IPR036291">
    <property type="entry name" value="NAD(P)-bd_dom_sf"/>
</dbReference>
<evidence type="ECO:0000256" key="2">
    <source>
        <dbReference type="ARBA" id="ARBA00001911"/>
    </source>
</evidence>
<proteinExistence type="inferred from homology"/>
<evidence type="ECO:0000313" key="14">
    <source>
        <dbReference type="Proteomes" id="UP000642094"/>
    </source>
</evidence>
<comment type="caution">
    <text evidence="13">The sequence shown here is derived from an EMBL/GenBank/DDBJ whole genome shotgun (WGS) entry which is preliminary data.</text>
</comment>
<gene>
    <name evidence="13" type="ORF">H6F41_03490</name>
</gene>
<feature type="domain" description="NAD-dependent epimerase/dehydratase" evidence="12">
    <location>
        <begin position="3"/>
        <end position="211"/>
    </location>
</feature>
<comment type="pathway">
    <text evidence="3">Carbohydrate metabolism; galactose metabolism.</text>
</comment>
<evidence type="ECO:0000313" key="13">
    <source>
        <dbReference type="EMBL" id="MBD2187209.1"/>
    </source>
</evidence>
<dbReference type="InterPro" id="IPR001509">
    <property type="entry name" value="Epimerase_deHydtase"/>
</dbReference>
<dbReference type="Proteomes" id="UP000642094">
    <property type="component" value="Unassembled WGS sequence"/>
</dbReference>
<comment type="cofactor">
    <cofactor evidence="2">
        <name>NAD(+)</name>
        <dbReference type="ChEBI" id="CHEBI:57540"/>
    </cofactor>
</comment>
<reference evidence="13 14" key="1">
    <citation type="journal article" date="2020" name="ISME J.">
        <title>Comparative genomics reveals insights into cyanobacterial evolution and habitat adaptation.</title>
        <authorList>
            <person name="Chen M.Y."/>
            <person name="Teng W.K."/>
            <person name="Zhao L."/>
            <person name="Hu C.X."/>
            <person name="Zhou Y.K."/>
            <person name="Han B.P."/>
            <person name="Song L.R."/>
            <person name="Shu W.S."/>
        </authorList>
    </citation>
    <scope>NUCLEOTIDE SEQUENCE [LARGE SCALE GENOMIC DNA]</scope>
    <source>
        <strain evidence="13 14">FACHB-723</strain>
    </source>
</reference>
<dbReference type="EMBL" id="JACJQB010000003">
    <property type="protein sequence ID" value="MBD2187209.1"/>
    <property type="molecule type" value="Genomic_DNA"/>
</dbReference>
<evidence type="ECO:0000259" key="12">
    <source>
        <dbReference type="Pfam" id="PF01370"/>
    </source>
</evidence>
<evidence type="ECO:0000256" key="11">
    <source>
        <dbReference type="ARBA" id="ARBA00033067"/>
    </source>
</evidence>
<dbReference type="PANTHER" id="PTHR43725:SF47">
    <property type="entry name" value="UDP-GLUCOSE 4-EPIMERASE"/>
    <property type="match status" value="1"/>
</dbReference>
<keyword evidence="9" id="KW-0413">Isomerase</keyword>
<name>A0ABR7ZUL4_9CYAN</name>
<dbReference type="RefSeq" id="WP_190402090.1">
    <property type="nucleotide sequence ID" value="NZ_JACJQB010000003.1"/>
</dbReference>
<dbReference type="PANTHER" id="PTHR43725">
    <property type="entry name" value="UDP-GLUCOSE 4-EPIMERASE"/>
    <property type="match status" value="1"/>
</dbReference>
<keyword evidence="14" id="KW-1185">Reference proteome</keyword>
<dbReference type="Gene3D" id="3.40.50.720">
    <property type="entry name" value="NAD(P)-binding Rossmann-like Domain"/>
    <property type="match status" value="1"/>
</dbReference>
<comment type="catalytic activity">
    <reaction evidence="1">
        <text>UDP-alpha-D-glucose = UDP-alpha-D-galactose</text>
        <dbReference type="Rhea" id="RHEA:22168"/>
        <dbReference type="ChEBI" id="CHEBI:58885"/>
        <dbReference type="ChEBI" id="CHEBI:66914"/>
        <dbReference type="EC" id="5.1.3.2"/>
    </reaction>
</comment>
<evidence type="ECO:0000256" key="5">
    <source>
        <dbReference type="ARBA" id="ARBA00013189"/>
    </source>
</evidence>
<evidence type="ECO:0000256" key="1">
    <source>
        <dbReference type="ARBA" id="ARBA00000083"/>
    </source>
</evidence>
<evidence type="ECO:0000256" key="6">
    <source>
        <dbReference type="ARBA" id="ARBA00018569"/>
    </source>
</evidence>
<comment type="similarity">
    <text evidence="4">Belongs to the NAD(P)-dependent epimerase/dehydratase family.</text>
</comment>
<sequence>MKILVMGGTRFIGVSLVKLLVAQGHEVTLFNRGKKPSPVAGLRTIIGDRTDAQQLKDRLGNETFDVVFDNNGRELSDTQPLVEIFRDRIQHFVYMSSAGVYLDSDVLPYAETDATDPKSRHKGKLDTEAYLQQVRTESEFPYTSIRPTYIYGPQNYNDVEAWFFDRIVRDRPIPIPGNGKFITQLGHVEDLAAAMVAVLGNQKAIGEIYNISDRRYVTFTGLAKQCAIAIGKDPSQLNFVYYNPKDFDFGKKKAFPFRLQHFFTSVDKAIQDLNWQPQYDLVSGLKTSFEQDYLPSHRGQAEADFSTDDQILK</sequence>
<dbReference type="SUPFAM" id="SSF51735">
    <property type="entry name" value="NAD(P)-binding Rossmann-fold domains"/>
    <property type="match status" value="1"/>
</dbReference>
<keyword evidence="7" id="KW-0520">NAD</keyword>
<keyword evidence="8" id="KW-0119">Carbohydrate metabolism</keyword>
<dbReference type="Pfam" id="PF01370">
    <property type="entry name" value="Epimerase"/>
    <property type="match status" value="1"/>
</dbReference>
<evidence type="ECO:0000256" key="4">
    <source>
        <dbReference type="ARBA" id="ARBA00007637"/>
    </source>
</evidence>
<organism evidence="13 14">
    <name type="scientific">Pseudanabaena mucicola FACHB-723</name>
    <dbReference type="NCBI Taxonomy" id="2692860"/>
    <lineage>
        <taxon>Bacteria</taxon>
        <taxon>Bacillati</taxon>
        <taxon>Cyanobacteriota</taxon>
        <taxon>Cyanophyceae</taxon>
        <taxon>Pseudanabaenales</taxon>
        <taxon>Pseudanabaenaceae</taxon>
        <taxon>Pseudanabaena</taxon>
    </lineage>
</organism>
<dbReference type="EC" id="5.1.3.2" evidence="5"/>
<keyword evidence="8" id="KW-0299">Galactose metabolism</keyword>
<evidence type="ECO:0000256" key="8">
    <source>
        <dbReference type="ARBA" id="ARBA00023144"/>
    </source>
</evidence>
<accession>A0ABR7ZUL4</accession>